<dbReference type="Pfam" id="PF01408">
    <property type="entry name" value="GFO_IDH_MocA"/>
    <property type="match status" value="1"/>
</dbReference>
<evidence type="ECO:0000256" key="1">
    <source>
        <dbReference type="ARBA" id="ARBA00023002"/>
    </source>
</evidence>
<keyword evidence="5" id="KW-1185">Reference proteome</keyword>
<dbReference type="PANTHER" id="PTHR43818:SF11">
    <property type="entry name" value="BCDNA.GH03377"/>
    <property type="match status" value="1"/>
</dbReference>
<evidence type="ECO:0000259" key="2">
    <source>
        <dbReference type="Pfam" id="PF01408"/>
    </source>
</evidence>
<dbReference type="RefSeq" id="WP_352012055.1">
    <property type="nucleotide sequence ID" value="NZ_JBHSBC010000002.1"/>
</dbReference>
<dbReference type="SUPFAM" id="SSF55347">
    <property type="entry name" value="Glyceraldehyde-3-phosphate dehydrogenase-like, C-terminal domain"/>
    <property type="match status" value="1"/>
</dbReference>
<dbReference type="InterPro" id="IPR036291">
    <property type="entry name" value="NAD(P)-bd_dom_sf"/>
</dbReference>
<dbReference type="Gene3D" id="3.30.360.10">
    <property type="entry name" value="Dihydrodipicolinate Reductase, domain 2"/>
    <property type="match status" value="1"/>
</dbReference>
<dbReference type="InterPro" id="IPR055170">
    <property type="entry name" value="GFO_IDH_MocA-like_dom"/>
</dbReference>
<feature type="domain" description="Gfo/Idh/MocA-like oxidoreductase N-terminal" evidence="2">
    <location>
        <begin position="6"/>
        <end position="124"/>
    </location>
</feature>
<organism evidence="4 5">
    <name type="scientific">Streptosporangium jomthongense</name>
    <dbReference type="NCBI Taxonomy" id="1193683"/>
    <lineage>
        <taxon>Bacteria</taxon>
        <taxon>Bacillati</taxon>
        <taxon>Actinomycetota</taxon>
        <taxon>Actinomycetes</taxon>
        <taxon>Streptosporangiales</taxon>
        <taxon>Streptosporangiaceae</taxon>
        <taxon>Streptosporangium</taxon>
    </lineage>
</organism>
<keyword evidence="1" id="KW-0560">Oxidoreductase</keyword>
<dbReference type="InterPro" id="IPR000683">
    <property type="entry name" value="Gfo/Idh/MocA-like_OxRdtase_N"/>
</dbReference>
<evidence type="ECO:0000313" key="5">
    <source>
        <dbReference type="Proteomes" id="UP001595698"/>
    </source>
</evidence>
<evidence type="ECO:0000313" key="4">
    <source>
        <dbReference type="EMBL" id="MFC3979347.1"/>
    </source>
</evidence>
<protein>
    <submittedName>
        <fullName evidence="4">Gfo/Idh/MocA family protein</fullName>
    </submittedName>
</protein>
<proteinExistence type="predicted"/>
<dbReference type="InterPro" id="IPR050463">
    <property type="entry name" value="Gfo/Idh/MocA_oxidrdct_glycsds"/>
</dbReference>
<gene>
    <name evidence="4" type="ORF">ACFOYY_04390</name>
</gene>
<dbReference type="Proteomes" id="UP001595698">
    <property type="component" value="Unassembled WGS sequence"/>
</dbReference>
<evidence type="ECO:0000259" key="3">
    <source>
        <dbReference type="Pfam" id="PF22725"/>
    </source>
</evidence>
<reference evidence="5" key="1">
    <citation type="journal article" date="2019" name="Int. J. Syst. Evol. Microbiol.">
        <title>The Global Catalogue of Microorganisms (GCM) 10K type strain sequencing project: providing services to taxonomists for standard genome sequencing and annotation.</title>
        <authorList>
            <consortium name="The Broad Institute Genomics Platform"/>
            <consortium name="The Broad Institute Genome Sequencing Center for Infectious Disease"/>
            <person name="Wu L."/>
            <person name="Ma J."/>
        </authorList>
    </citation>
    <scope>NUCLEOTIDE SEQUENCE [LARGE SCALE GENOMIC DNA]</scope>
    <source>
        <strain evidence="5">TBRC 7912</strain>
    </source>
</reference>
<sequence>MGQDKVRVAVVGAGRWAQVAHIPGWQRDPRVEVVALADSDADVAGEAGRRFGVGRVVTDYRELLDDPGIDVVDVATGNRAHFEISWAALEAGKHVLCEKPVHHDYRQTRRAAELARSKGLKTKLGFTFRYAPAVLYAKELIDAGFVGEPYIFNGYEQNSQWLDPSTPLRQVDADADPDVIQVSSIEGYGAPIIDIMHWWVDSPMTSAVGTMRNFVPERVVRDTGLMTRMNIDDGDMWIAEFESGALASIQSSFVTVGNFPGIEARVYGSEGAIVVRLVEEAGVCQTIRTASKGSVEFVEREIPQRFFPEGGRSTEPWPLLFYSNLCRDFADEILSGGPLNQGDFGQGALVQETINTFERSFRERSWVTFPLEGPLESPLEGPLESLEEAR</sequence>
<dbReference type="Gene3D" id="3.40.50.720">
    <property type="entry name" value="NAD(P)-binding Rossmann-like Domain"/>
    <property type="match status" value="1"/>
</dbReference>
<accession>A0ABV8ESK6</accession>
<dbReference type="PANTHER" id="PTHR43818">
    <property type="entry name" value="BCDNA.GH03377"/>
    <property type="match status" value="1"/>
</dbReference>
<dbReference type="SUPFAM" id="SSF51735">
    <property type="entry name" value="NAD(P)-binding Rossmann-fold domains"/>
    <property type="match status" value="1"/>
</dbReference>
<name>A0ABV8ESK6_9ACTN</name>
<dbReference type="EMBL" id="JBHSBC010000002">
    <property type="protein sequence ID" value="MFC3979347.1"/>
    <property type="molecule type" value="Genomic_DNA"/>
</dbReference>
<comment type="caution">
    <text evidence="4">The sequence shown here is derived from an EMBL/GenBank/DDBJ whole genome shotgun (WGS) entry which is preliminary data.</text>
</comment>
<dbReference type="Pfam" id="PF22725">
    <property type="entry name" value="GFO_IDH_MocA_C3"/>
    <property type="match status" value="1"/>
</dbReference>
<feature type="domain" description="GFO/IDH/MocA-like oxidoreductase" evidence="3">
    <location>
        <begin position="135"/>
        <end position="273"/>
    </location>
</feature>